<comment type="subcellular location">
    <subcellularLocation>
        <location evidence="1">Membrane</location>
        <topology evidence="1">Multi-pass membrane protein</topology>
    </subcellularLocation>
</comment>
<reference evidence="6 7" key="1">
    <citation type="submission" date="2017-07" db="EMBL/GenBank/DDBJ databases">
        <title>Leptospira spp. isolated from tropical soils.</title>
        <authorList>
            <person name="Thibeaux R."/>
            <person name="Iraola G."/>
            <person name="Ferres I."/>
            <person name="Bierque E."/>
            <person name="Girault D."/>
            <person name="Soupe-Gilbert M.-E."/>
            <person name="Picardeau M."/>
            <person name="Goarant C."/>
        </authorList>
    </citation>
    <scope>NUCLEOTIDE SEQUENCE [LARGE SCALE GENOMIC DNA]</scope>
    <source>
        <strain evidence="6 7">FH2-C-A2</strain>
    </source>
</reference>
<protein>
    <submittedName>
        <fullName evidence="6">Bile acid:sodium symporter</fullName>
    </submittedName>
</protein>
<gene>
    <name evidence="6" type="ORF">CH371_15685</name>
</gene>
<accession>A0A2M9Z930</accession>
<keyword evidence="3 5" id="KW-1133">Transmembrane helix</keyword>
<evidence type="ECO:0000256" key="3">
    <source>
        <dbReference type="ARBA" id="ARBA00022989"/>
    </source>
</evidence>
<feature type="transmembrane region" description="Helical" evidence="5">
    <location>
        <begin position="193"/>
        <end position="213"/>
    </location>
</feature>
<dbReference type="EMBL" id="NPDT01000007">
    <property type="protein sequence ID" value="PJZ64941.1"/>
    <property type="molecule type" value="Genomic_DNA"/>
</dbReference>
<dbReference type="Proteomes" id="UP000231912">
    <property type="component" value="Unassembled WGS sequence"/>
</dbReference>
<evidence type="ECO:0000256" key="4">
    <source>
        <dbReference type="ARBA" id="ARBA00023136"/>
    </source>
</evidence>
<evidence type="ECO:0000313" key="6">
    <source>
        <dbReference type="EMBL" id="PJZ64941.1"/>
    </source>
</evidence>
<evidence type="ECO:0000256" key="2">
    <source>
        <dbReference type="ARBA" id="ARBA00022692"/>
    </source>
</evidence>
<feature type="transmembrane region" description="Helical" evidence="5">
    <location>
        <begin position="225"/>
        <end position="243"/>
    </location>
</feature>
<dbReference type="PANTHER" id="PTHR10361">
    <property type="entry name" value="SODIUM-BILE ACID COTRANSPORTER"/>
    <property type="match status" value="1"/>
</dbReference>
<feature type="transmembrane region" description="Helical" evidence="5">
    <location>
        <begin position="34"/>
        <end position="55"/>
    </location>
</feature>
<dbReference type="InterPro" id="IPR038770">
    <property type="entry name" value="Na+/solute_symporter_sf"/>
</dbReference>
<dbReference type="Pfam" id="PF01758">
    <property type="entry name" value="SBF"/>
    <property type="match status" value="1"/>
</dbReference>
<comment type="caution">
    <text evidence="6">The sequence shown here is derived from an EMBL/GenBank/DDBJ whole genome shotgun (WGS) entry which is preliminary data.</text>
</comment>
<feature type="transmembrane region" description="Helical" evidence="5">
    <location>
        <begin position="93"/>
        <end position="115"/>
    </location>
</feature>
<keyword evidence="4 5" id="KW-0472">Membrane</keyword>
<organism evidence="6 7">
    <name type="scientific">Leptospira wolffii</name>
    <dbReference type="NCBI Taxonomy" id="409998"/>
    <lineage>
        <taxon>Bacteria</taxon>
        <taxon>Pseudomonadati</taxon>
        <taxon>Spirochaetota</taxon>
        <taxon>Spirochaetia</taxon>
        <taxon>Leptospirales</taxon>
        <taxon>Leptospiraceae</taxon>
        <taxon>Leptospira</taxon>
    </lineage>
</organism>
<name>A0A2M9Z930_9LEPT</name>
<dbReference type="Gene3D" id="1.20.1530.20">
    <property type="match status" value="1"/>
</dbReference>
<dbReference type="AlphaFoldDB" id="A0A2M9Z930"/>
<dbReference type="InterPro" id="IPR004710">
    <property type="entry name" value="Bilac:Na_transpt"/>
</dbReference>
<dbReference type="GO" id="GO:0016020">
    <property type="term" value="C:membrane"/>
    <property type="evidence" value="ECO:0007669"/>
    <property type="project" value="UniProtKB-SubCell"/>
</dbReference>
<proteinExistence type="predicted"/>
<evidence type="ECO:0000256" key="5">
    <source>
        <dbReference type="SAM" id="Phobius"/>
    </source>
</evidence>
<feature type="transmembrane region" description="Helical" evidence="5">
    <location>
        <begin position="249"/>
        <end position="270"/>
    </location>
</feature>
<dbReference type="RefSeq" id="WP_100759729.1">
    <property type="nucleotide sequence ID" value="NZ_NPDT01000007.1"/>
</dbReference>
<sequence>MLIRVSLILLSLSSMLSLGLKIDRKEIGSWRSSGPLLGFAFLWNFGVLPIVAIFLGKLLQLSDLATVAIFLCASSPGGASGGLFVLRGKGNPVLGGLLIATLNGANTVLTPFIFSVYQGGSGFETDLFLRLLTIGFFLQGLPLLIGLVVRYFFPHPARISEVCVEKFSTYCLVFSILVLVVQYGDKALSLGPIVWLAAALTVGTSLLPGWLIWKGKQDTKASLSLVSGIRSLSLALLLAELHVKNPEALLTILMYGVLMYGLTALAAQYWKGRVRY</sequence>
<feature type="transmembrane region" description="Helical" evidence="5">
    <location>
        <begin position="67"/>
        <end position="86"/>
    </location>
</feature>
<keyword evidence="2 5" id="KW-0812">Transmembrane</keyword>
<evidence type="ECO:0000256" key="1">
    <source>
        <dbReference type="ARBA" id="ARBA00004141"/>
    </source>
</evidence>
<feature type="transmembrane region" description="Helical" evidence="5">
    <location>
        <begin position="164"/>
        <end position="181"/>
    </location>
</feature>
<dbReference type="PANTHER" id="PTHR10361:SF28">
    <property type="entry name" value="P3 PROTEIN-RELATED"/>
    <property type="match status" value="1"/>
</dbReference>
<feature type="transmembrane region" description="Helical" evidence="5">
    <location>
        <begin position="127"/>
        <end position="152"/>
    </location>
</feature>
<evidence type="ECO:0000313" key="7">
    <source>
        <dbReference type="Proteomes" id="UP000231912"/>
    </source>
</evidence>
<dbReference type="InterPro" id="IPR002657">
    <property type="entry name" value="BilAc:Na_symport/Acr3"/>
</dbReference>